<name>A0A2S6I5I2_9BACT</name>
<dbReference type="Proteomes" id="UP000237662">
    <property type="component" value="Unassembled WGS sequence"/>
</dbReference>
<dbReference type="GO" id="GO:0033786">
    <property type="term" value="F:heptose-1-phosphate adenylyltransferase activity"/>
    <property type="evidence" value="ECO:0007669"/>
    <property type="project" value="TreeGrafter"/>
</dbReference>
<dbReference type="PANTHER" id="PTHR46969:SF1">
    <property type="entry name" value="BIFUNCTIONAL PROTEIN HLDE"/>
    <property type="match status" value="1"/>
</dbReference>
<dbReference type="Gene3D" id="3.40.1190.20">
    <property type="match status" value="1"/>
</dbReference>
<dbReference type="InterPro" id="IPR011913">
    <property type="entry name" value="RfaE_dom_I"/>
</dbReference>
<evidence type="ECO:0000256" key="1">
    <source>
        <dbReference type="ARBA" id="ARBA00022679"/>
    </source>
</evidence>
<sequence length="321" mass="34374">MLLDFSTLRALVVGDLMLDRYLSGSVERISPEAPVPVLRYRRQEDRLGGAGNVALNLVALGAGATTAGVMGADENAGLLGRALREHGIGDAPLVTDASRPTTVKTRVIAQDQQLLRIDRESTEDLAPTVEEGLLGAIREHIRSGQVDLIILQDYNKGVLTAEVIRQVTSWAATAKIPVAVDPKVRNFWSYNGVDLFKPNLREIQQQCDFAVTPDVQSLDRAAALIFARLACKRVMITLSEYGIYTHDGTHSAIHPTRARRIADVSGAGDTVIGVAACGLAAGMDLTRIARLANLAGAQVIAKPGVVAVDLEALRQDWAAEA</sequence>
<dbReference type="EMBL" id="PTJC01000006">
    <property type="protein sequence ID" value="PPK86341.1"/>
    <property type="molecule type" value="Genomic_DNA"/>
</dbReference>
<dbReference type="CDD" id="cd01172">
    <property type="entry name" value="RfaE_like"/>
    <property type="match status" value="1"/>
</dbReference>
<evidence type="ECO:0000259" key="3">
    <source>
        <dbReference type="Pfam" id="PF00294"/>
    </source>
</evidence>
<reference evidence="4 5" key="1">
    <citation type="submission" date="2018-02" db="EMBL/GenBank/DDBJ databases">
        <title>Genomic Encyclopedia of Archaeal and Bacterial Type Strains, Phase II (KMG-II): from individual species to whole genera.</title>
        <authorList>
            <person name="Goeker M."/>
        </authorList>
    </citation>
    <scope>NUCLEOTIDE SEQUENCE [LARGE SCALE GENOMIC DNA]</scope>
    <source>
        <strain evidence="4 5">DSM 29526</strain>
    </source>
</reference>
<dbReference type="InterPro" id="IPR002173">
    <property type="entry name" value="Carboh/pur_kinase_PfkB_CS"/>
</dbReference>
<dbReference type="Pfam" id="PF00294">
    <property type="entry name" value="PfkB"/>
    <property type="match status" value="1"/>
</dbReference>
<organism evidence="4 5">
    <name type="scientific">Neolewinella xylanilytica</name>
    <dbReference type="NCBI Taxonomy" id="1514080"/>
    <lineage>
        <taxon>Bacteria</taxon>
        <taxon>Pseudomonadati</taxon>
        <taxon>Bacteroidota</taxon>
        <taxon>Saprospiria</taxon>
        <taxon>Saprospirales</taxon>
        <taxon>Lewinellaceae</taxon>
        <taxon>Neolewinella</taxon>
    </lineage>
</organism>
<evidence type="ECO:0000256" key="2">
    <source>
        <dbReference type="ARBA" id="ARBA00022777"/>
    </source>
</evidence>
<dbReference type="PROSITE" id="PS00583">
    <property type="entry name" value="PFKB_KINASES_1"/>
    <property type="match status" value="1"/>
</dbReference>
<protein>
    <submittedName>
        <fullName evidence="4">RfaE bifunctional protein kinase chain/domain</fullName>
    </submittedName>
</protein>
<evidence type="ECO:0000313" key="5">
    <source>
        <dbReference type="Proteomes" id="UP000237662"/>
    </source>
</evidence>
<dbReference type="RefSeq" id="WP_104420781.1">
    <property type="nucleotide sequence ID" value="NZ_PTJC01000006.1"/>
</dbReference>
<comment type="caution">
    <text evidence="4">The sequence shown here is derived from an EMBL/GenBank/DDBJ whole genome shotgun (WGS) entry which is preliminary data.</text>
</comment>
<accession>A0A2S6I5I2</accession>
<gene>
    <name evidence="4" type="ORF">CLV84_3267</name>
</gene>
<keyword evidence="5" id="KW-1185">Reference proteome</keyword>
<dbReference type="AlphaFoldDB" id="A0A2S6I5I2"/>
<proteinExistence type="predicted"/>
<evidence type="ECO:0000313" key="4">
    <source>
        <dbReference type="EMBL" id="PPK86341.1"/>
    </source>
</evidence>
<dbReference type="PANTHER" id="PTHR46969">
    <property type="entry name" value="BIFUNCTIONAL PROTEIN HLDE"/>
    <property type="match status" value="1"/>
</dbReference>
<dbReference type="OrthoDB" id="9795543at2"/>
<dbReference type="GO" id="GO:0005829">
    <property type="term" value="C:cytosol"/>
    <property type="evidence" value="ECO:0007669"/>
    <property type="project" value="TreeGrafter"/>
</dbReference>
<feature type="domain" description="Carbohydrate kinase PfkB" evidence="3">
    <location>
        <begin position="11"/>
        <end position="307"/>
    </location>
</feature>
<dbReference type="SUPFAM" id="SSF53613">
    <property type="entry name" value="Ribokinase-like"/>
    <property type="match status" value="1"/>
</dbReference>
<dbReference type="InterPro" id="IPR029056">
    <property type="entry name" value="Ribokinase-like"/>
</dbReference>
<dbReference type="GO" id="GO:0016773">
    <property type="term" value="F:phosphotransferase activity, alcohol group as acceptor"/>
    <property type="evidence" value="ECO:0007669"/>
    <property type="project" value="InterPro"/>
</dbReference>
<keyword evidence="1" id="KW-0808">Transferase</keyword>
<dbReference type="InterPro" id="IPR011611">
    <property type="entry name" value="PfkB_dom"/>
</dbReference>
<keyword evidence="2 4" id="KW-0418">Kinase</keyword>
<dbReference type="GO" id="GO:0033785">
    <property type="term" value="F:heptose 7-phosphate kinase activity"/>
    <property type="evidence" value="ECO:0007669"/>
    <property type="project" value="TreeGrafter"/>
</dbReference>